<reference evidence="14" key="1">
    <citation type="thesis" date="2020" institute="ProQuest LLC" country="789 East Eisenhower Parkway, Ann Arbor, MI, USA">
        <title>Comparative Genomics and Chromosome Evolution.</title>
        <authorList>
            <person name="Mudd A.B."/>
        </authorList>
    </citation>
    <scope>NUCLEOTIDE SEQUENCE</scope>
    <source>
        <strain evidence="14">Female2</strain>
        <tissue evidence="14">Blood</tissue>
    </source>
</reference>
<dbReference type="Pfam" id="PF25771">
    <property type="entry name" value="CC_CEP152-bind"/>
    <property type="match status" value="1"/>
</dbReference>
<name>A0A8T2JP41_9PIPI</name>
<evidence type="ECO:0000256" key="4">
    <source>
        <dbReference type="ARBA" id="ARBA00022618"/>
    </source>
</evidence>
<feature type="region of interest" description="Disordered" evidence="11">
    <location>
        <begin position="561"/>
        <end position="584"/>
    </location>
</feature>
<keyword evidence="4" id="KW-0132">Cell division</keyword>
<gene>
    <name evidence="14" type="ORF">GDO86_010346</name>
</gene>
<keyword evidence="8" id="KW-0206">Cytoskeleton</keyword>
<keyword evidence="15" id="KW-1185">Reference proteome</keyword>
<sequence length="625" mass="73288">MHNMEALLEGIQQQDMMRGLKGSCEAELQELMRQIDIMLEHKRSEWEAETETLKTCLELKDRELNLAQTQEDQLSQEIKRLRQQLAQQETENQRKIVEYEAQLSFLKEELNKLKKCYEKVQKRHLRMEMKSRGEEERSEVSRLSRKLEDFRQRSLDWEKQRLIYQQQLSALEAQRKVLMEQAEIYKQHSQNCKEILEQTNLAGRSECQNLSGQLLRANDSLCAKEEELENLKIQLQSATEGKKQAENVLEHSKQVIQVLKEEKAELRETLHAQTEFLQGSKAQKEELHREVCRMSESLREKEENISLLEEQLKEKRLSQGCTEVDAMMSQLSVSRMNEQRLQAEVTSLENSFGSVKTQCQLLSKELREKVESLQLLENEHRKCFSEITKLKGQLSQAEFSYNSALDGMRKEISQLSKQLHQRDIRMATNEGTEWERMIQAEREAVEHRTLSNLEEENEKLQKELFQTQGKLEIILQTKESEIQMAVERKSQELLKNREQELKQTQERLSVYEEELRNLRSRQDATSNLRIDSRTSSLESMFSEVWKEQATGAPELTSNVASCKDQAEDQESSLPVPPTSPANAVASRFLQEEEQRSHELLQRLNAHIEELRQESQRTVQHFSQAR</sequence>
<evidence type="ECO:0008006" key="16">
    <source>
        <dbReference type="Google" id="ProtNLM"/>
    </source>
</evidence>
<dbReference type="Pfam" id="PF17045">
    <property type="entry name" value="CEP63"/>
    <property type="match status" value="1"/>
</dbReference>
<evidence type="ECO:0000256" key="7">
    <source>
        <dbReference type="ARBA" id="ARBA00023054"/>
    </source>
</evidence>
<keyword evidence="5" id="KW-0227">DNA damage</keyword>
<keyword evidence="3" id="KW-0963">Cytoplasm</keyword>
<dbReference type="PANTHER" id="PTHR18875">
    <property type="entry name" value="SARCOMA ANTIGEN NY-SAR-24/CYTOSKELETAL PROTEIN SOJO"/>
    <property type="match status" value="1"/>
</dbReference>
<dbReference type="EMBL" id="JAACNH010000004">
    <property type="protein sequence ID" value="KAG8445538.1"/>
    <property type="molecule type" value="Genomic_DNA"/>
</dbReference>
<evidence type="ECO:0000259" key="13">
    <source>
        <dbReference type="Pfam" id="PF25771"/>
    </source>
</evidence>
<dbReference type="InterPro" id="IPR031470">
    <property type="entry name" value="CEP63/Deup1_N"/>
</dbReference>
<feature type="coiled-coil region" evidence="10">
    <location>
        <begin position="443"/>
        <end position="521"/>
    </location>
</feature>
<protein>
    <recommendedName>
        <fullName evidence="16">Centrosomal protein of 63 kDa</fullName>
    </recommendedName>
</protein>
<feature type="domain" description="CEP63/Deup1 N-terminal" evidence="12">
    <location>
        <begin position="23"/>
        <end position="273"/>
    </location>
</feature>
<evidence type="ECO:0000256" key="9">
    <source>
        <dbReference type="ARBA" id="ARBA00023306"/>
    </source>
</evidence>
<evidence type="ECO:0000256" key="8">
    <source>
        <dbReference type="ARBA" id="ARBA00023212"/>
    </source>
</evidence>
<dbReference type="GO" id="GO:0006974">
    <property type="term" value="P:DNA damage response"/>
    <property type="evidence" value="ECO:0007669"/>
    <property type="project" value="UniProtKB-KW"/>
</dbReference>
<evidence type="ECO:0000256" key="2">
    <source>
        <dbReference type="ARBA" id="ARBA00007181"/>
    </source>
</evidence>
<accession>A0A8T2JP41</accession>
<evidence type="ECO:0000256" key="6">
    <source>
        <dbReference type="ARBA" id="ARBA00022776"/>
    </source>
</evidence>
<evidence type="ECO:0000256" key="1">
    <source>
        <dbReference type="ARBA" id="ARBA00004114"/>
    </source>
</evidence>
<feature type="coiled-coil region" evidence="10">
    <location>
        <begin position="57"/>
        <end position="188"/>
    </location>
</feature>
<dbReference type="AlphaFoldDB" id="A0A8T2JP41"/>
<dbReference type="GO" id="GO:0007099">
    <property type="term" value="P:centriole replication"/>
    <property type="evidence" value="ECO:0007669"/>
    <property type="project" value="TreeGrafter"/>
</dbReference>
<keyword evidence="7 10" id="KW-0175">Coiled coil</keyword>
<comment type="similarity">
    <text evidence="2">Belongs to the CEP63 family.</text>
</comment>
<comment type="subcellular location">
    <subcellularLocation>
        <location evidence="1">Cytoplasm</location>
        <location evidence="1">Cytoskeleton</location>
        <location evidence="1">Microtubule organizing center</location>
        <location evidence="1">Centrosome</location>
        <location evidence="1">Centriole</location>
    </subcellularLocation>
</comment>
<feature type="coiled-coil region" evidence="10">
    <location>
        <begin position="228"/>
        <end position="269"/>
    </location>
</feature>
<evidence type="ECO:0000313" key="14">
    <source>
        <dbReference type="EMBL" id="KAG8445538.1"/>
    </source>
</evidence>
<dbReference type="GO" id="GO:0051301">
    <property type="term" value="P:cell division"/>
    <property type="evidence" value="ECO:0007669"/>
    <property type="project" value="UniProtKB-KW"/>
</dbReference>
<evidence type="ECO:0000256" key="10">
    <source>
        <dbReference type="SAM" id="Coils"/>
    </source>
</evidence>
<evidence type="ECO:0000256" key="3">
    <source>
        <dbReference type="ARBA" id="ARBA00022490"/>
    </source>
</evidence>
<evidence type="ECO:0000256" key="11">
    <source>
        <dbReference type="SAM" id="MobiDB-lite"/>
    </source>
</evidence>
<organism evidence="14 15">
    <name type="scientific">Hymenochirus boettgeri</name>
    <name type="common">Congo dwarf clawed frog</name>
    <dbReference type="NCBI Taxonomy" id="247094"/>
    <lineage>
        <taxon>Eukaryota</taxon>
        <taxon>Metazoa</taxon>
        <taxon>Chordata</taxon>
        <taxon>Craniata</taxon>
        <taxon>Vertebrata</taxon>
        <taxon>Euteleostomi</taxon>
        <taxon>Amphibia</taxon>
        <taxon>Batrachia</taxon>
        <taxon>Anura</taxon>
        <taxon>Pipoidea</taxon>
        <taxon>Pipidae</taxon>
        <taxon>Pipinae</taxon>
        <taxon>Hymenochirus</taxon>
    </lineage>
</organism>
<evidence type="ECO:0000313" key="15">
    <source>
        <dbReference type="Proteomes" id="UP000812440"/>
    </source>
</evidence>
<proteinExistence type="inferred from homology"/>
<evidence type="ECO:0000259" key="12">
    <source>
        <dbReference type="Pfam" id="PF17045"/>
    </source>
</evidence>
<keyword evidence="6" id="KW-0498">Mitosis</keyword>
<dbReference type="InterPro" id="IPR057656">
    <property type="entry name" value="CEP63/Deup1_CC"/>
</dbReference>
<dbReference type="GO" id="GO:0005814">
    <property type="term" value="C:centriole"/>
    <property type="evidence" value="ECO:0007669"/>
    <property type="project" value="UniProtKB-SubCell"/>
</dbReference>
<dbReference type="OrthoDB" id="10007333at2759"/>
<feature type="coiled-coil region" evidence="10">
    <location>
        <begin position="589"/>
        <end position="620"/>
    </location>
</feature>
<dbReference type="Proteomes" id="UP000812440">
    <property type="component" value="Chromosome 5"/>
</dbReference>
<keyword evidence="9" id="KW-0131">Cell cycle</keyword>
<evidence type="ECO:0000256" key="5">
    <source>
        <dbReference type="ARBA" id="ARBA00022763"/>
    </source>
</evidence>
<dbReference type="PANTHER" id="PTHR18875:SF7">
    <property type="entry name" value="CENTROSOMAL PROTEIN OF 63 KDA"/>
    <property type="match status" value="1"/>
</dbReference>
<comment type="caution">
    <text evidence="14">The sequence shown here is derived from an EMBL/GenBank/DDBJ whole genome shotgun (WGS) entry which is preliminary data.</text>
</comment>
<feature type="domain" description="CEP63/Deup1 CEP152 binding coiled coil" evidence="13">
    <location>
        <begin position="586"/>
        <end position="621"/>
    </location>
</feature>
<dbReference type="GO" id="GO:0098535">
    <property type="term" value="P:de novo centriole assembly involved in multi-ciliated epithelial cell differentiation"/>
    <property type="evidence" value="ECO:0007669"/>
    <property type="project" value="TreeGrafter"/>
</dbReference>